<keyword evidence="1" id="KW-0677">Repeat</keyword>
<dbReference type="PROSITE" id="PS50297">
    <property type="entry name" value="ANK_REP_REGION"/>
    <property type="match status" value="3"/>
</dbReference>
<evidence type="ECO:0000256" key="2">
    <source>
        <dbReference type="ARBA" id="ARBA00023043"/>
    </source>
</evidence>
<proteinExistence type="predicted"/>
<evidence type="ECO:0000256" key="1">
    <source>
        <dbReference type="ARBA" id="ARBA00022737"/>
    </source>
</evidence>
<feature type="transmembrane region" description="Helical" evidence="4">
    <location>
        <begin position="12"/>
        <end position="33"/>
    </location>
</feature>
<gene>
    <name evidence="5" type="ORF">PBRA_007721</name>
    <name evidence="6" type="ORF">PLBR_LOCUS6242</name>
</gene>
<keyword evidence="4" id="KW-1133">Transmembrane helix</keyword>
<feature type="repeat" description="ANK" evidence="3">
    <location>
        <begin position="289"/>
        <end position="321"/>
    </location>
</feature>
<reference evidence="5 7" key="1">
    <citation type="submission" date="2015-02" db="EMBL/GenBank/DDBJ databases">
        <authorList>
            <person name="Chooi Y.-H."/>
        </authorList>
    </citation>
    <scope>NUCLEOTIDE SEQUENCE [LARGE SCALE GENOMIC DNA]</scope>
    <source>
        <strain evidence="5">E3</strain>
    </source>
</reference>
<keyword evidence="4" id="KW-0472">Membrane</keyword>
<dbReference type="SMART" id="SM00248">
    <property type="entry name" value="ANK"/>
    <property type="match status" value="4"/>
</dbReference>
<dbReference type="PROSITE" id="PS50088">
    <property type="entry name" value="ANK_REPEAT"/>
    <property type="match status" value="3"/>
</dbReference>
<dbReference type="InterPro" id="IPR002110">
    <property type="entry name" value="Ankyrin_rpt"/>
</dbReference>
<protein>
    <submittedName>
        <fullName evidence="5">Uncharacterized protein</fullName>
    </submittedName>
</protein>
<keyword evidence="7" id="KW-1185">Reference proteome</keyword>
<dbReference type="Proteomes" id="UP000039324">
    <property type="component" value="Unassembled WGS sequence"/>
</dbReference>
<evidence type="ECO:0000313" key="7">
    <source>
        <dbReference type="Proteomes" id="UP000039324"/>
    </source>
</evidence>
<dbReference type="PANTHER" id="PTHR24171">
    <property type="entry name" value="ANKYRIN REPEAT DOMAIN-CONTAINING PROTEIN 39-RELATED"/>
    <property type="match status" value="1"/>
</dbReference>
<dbReference type="STRING" id="37360.A0A0G4IXL5"/>
<dbReference type="Proteomes" id="UP000290189">
    <property type="component" value="Unassembled WGS sequence"/>
</dbReference>
<evidence type="ECO:0000313" key="6">
    <source>
        <dbReference type="EMBL" id="SPQ99027.1"/>
    </source>
</evidence>
<evidence type="ECO:0000313" key="5">
    <source>
        <dbReference type="EMBL" id="CEO99987.1"/>
    </source>
</evidence>
<dbReference type="EMBL" id="CDSF01000096">
    <property type="protein sequence ID" value="CEO99987.1"/>
    <property type="molecule type" value="Genomic_DNA"/>
</dbReference>
<dbReference type="AlphaFoldDB" id="A0A0G4IXL5"/>
<dbReference type="SUPFAM" id="SSF48403">
    <property type="entry name" value="Ankyrin repeat"/>
    <property type="match status" value="1"/>
</dbReference>
<dbReference type="InterPro" id="IPR036770">
    <property type="entry name" value="Ankyrin_rpt-contain_sf"/>
</dbReference>
<evidence type="ECO:0000256" key="4">
    <source>
        <dbReference type="SAM" id="Phobius"/>
    </source>
</evidence>
<organism evidence="5 7">
    <name type="scientific">Plasmodiophora brassicae</name>
    <name type="common">Clubroot disease agent</name>
    <dbReference type="NCBI Taxonomy" id="37360"/>
    <lineage>
        <taxon>Eukaryota</taxon>
        <taxon>Sar</taxon>
        <taxon>Rhizaria</taxon>
        <taxon>Endomyxa</taxon>
        <taxon>Phytomyxea</taxon>
        <taxon>Plasmodiophorida</taxon>
        <taxon>Plasmodiophoridae</taxon>
        <taxon>Plasmodiophora</taxon>
    </lineage>
</organism>
<keyword evidence="6" id="KW-0496">Mitochondrion</keyword>
<name>A0A0G4IXL5_PLABS</name>
<evidence type="ECO:0000256" key="3">
    <source>
        <dbReference type="PROSITE-ProRule" id="PRU00023"/>
    </source>
</evidence>
<feature type="repeat" description="ANK" evidence="3">
    <location>
        <begin position="355"/>
        <end position="377"/>
    </location>
</feature>
<feature type="repeat" description="ANK" evidence="3">
    <location>
        <begin position="322"/>
        <end position="354"/>
    </location>
</feature>
<geneLocation type="mitochondrion" evidence="6"/>
<evidence type="ECO:0000313" key="8">
    <source>
        <dbReference type="Proteomes" id="UP000290189"/>
    </source>
</evidence>
<dbReference type="OrthoDB" id="539213at2759"/>
<keyword evidence="2 3" id="KW-0040">ANK repeat</keyword>
<dbReference type="EMBL" id="OVEO01000011">
    <property type="protein sequence ID" value="SPQ99027.1"/>
    <property type="molecule type" value="Genomic_DNA"/>
</dbReference>
<sequence>MTTFGGRHARTVVWSCYLLTIAVSYATVSTLVLRPIHSTGVSREVPTERAVAHSRLLSQMVRGQVHILPNGASPELLIDVASSELDMLADFIEGVAPGEVASIDGWVNRNLGTINDQIRMLAAAQCLQMDALEECILAMEHTWKDIARIRRRTSFPQEPLYGRAFQVIVHTRPAYRTLAGCANTDLQKAILRQVWLLLINRDGDIDLVNNGRWAASENVLTWAVRSTTMVAPLVELLMYIPGIVADLPEDVDDGSALTPLQWAALRGLHRSVDLLLQIPGIKVDAGAGAAGTALHHAAGFQSYGITESLIRHGANLNAVDRCGWTPLHVAAARTRLSVIRLLVRNGANANVPNNERRTPLHLAARSGDRDAAQFLMRSDTVDLTLRDVDGKTPWDYMSGWWSIPGTTTLSGI</sequence>
<dbReference type="Gene3D" id="1.25.40.20">
    <property type="entry name" value="Ankyrin repeat-containing domain"/>
    <property type="match status" value="1"/>
</dbReference>
<keyword evidence="4" id="KW-0812">Transmembrane</keyword>
<accession>A0A0G4IXL5</accession>
<reference evidence="6 8" key="2">
    <citation type="submission" date="2018-03" db="EMBL/GenBank/DDBJ databases">
        <authorList>
            <person name="Fogelqvist J."/>
        </authorList>
    </citation>
    <scope>NUCLEOTIDE SEQUENCE [LARGE SCALE GENOMIC DNA]</scope>
</reference>
<dbReference type="Pfam" id="PF12796">
    <property type="entry name" value="Ank_2"/>
    <property type="match status" value="1"/>
</dbReference>